<evidence type="ECO:0000256" key="3">
    <source>
        <dbReference type="ARBA" id="ARBA00022692"/>
    </source>
</evidence>
<comment type="subcellular location">
    <subcellularLocation>
        <location evidence="1">Membrane</location>
        <topology evidence="1">Multi-pass membrane protein</topology>
    </subcellularLocation>
</comment>
<evidence type="ECO:0000256" key="1">
    <source>
        <dbReference type="ARBA" id="ARBA00004141"/>
    </source>
</evidence>
<keyword evidence="3 8" id="KW-0812">Transmembrane</keyword>
<evidence type="ECO:0000313" key="9">
    <source>
        <dbReference type="EMBL" id="PRZ17543.1"/>
    </source>
</evidence>
<protein>
    <submittedName>
        <fullName evidence="9">Lycopene cyclase domain-containing protein</fullName>
    </submittedName>
</protein>
<keyword evidence="10" id="KW-1185">Reference proteome</keyword>
<accession>A0A2T0YQG8</accession>
<keyword evidence="4" id="KW-0125">Carotenoid biosynthesis</keyword>
<gene>
    <name evidence="9" type="ORF">BCL67_10589</name>
</gene>
<dbReference type="EMBL" id="PVTY01000005">
    <property type="protein sequence ID" value="PRZ17543.1"/>
    <property type="molecule type" value="Genomic_DNA"/>
</dbReference>
<feature type="transmembrane region" description="Helical" evidence="8">
    <location>
        <begin position="81"/>
        <end position="101"/>
    </location>
</feature>
<comment type="caution">
    <text evidence="9">The sequence shown here is derived from an EMBL/GenBank/DDBJ whole genome shotgun (WGS) entry which is preliminary data.</text>
</comment>
<dbReference type="GO" id="GO:0045436">
    <property type="term" value="F:lycopene beta cyclase activity"/>
    <property type="evidence" value="ECO:0007669"/>
    <property type="project" value="UniProtKB-ARBA"/>
</dbReference>
<evidence type="ECO:0000256" key="5">
    <source>
        <dbReference type="ARBA" id="ARBA00022989"/>
    </source>
</evidence>
<dbReference type="GO" id="GO:0016020">
    <property type="term" value="C:membrane"/>
    <property type="evidence" value="ECO:0007669"/>
    <property type="project" value="UniProtKB-SubCell"/>
</dbReference>
<evidence type="ECO:0000256" key="6">
    <source>
        <dbReference type="ARBA" id="ARBA00023136"/>
    </source>
</evidence>
<dbReference type="AlphaFoldDB" id="A0A2T0YQG8"/>
<name>A0A2T0YQG8_9MICC</name>
<dbReference type="Proteomes" id="UP000238217">
    <property type="component" value="Unassembled WGS sequence"/>
</dbReference>
<evidence type="ECO:0000256" key="7">
    <source>
        <dbReference type="ARBA" id="ARBA00023235"/>
    </source>
</evidence>
<sequence length="118" mass="13055">MSFLYLAGLLAATLCMLLIDRRFRLFFFADPRVAAVVTLLGVVFFLVWDFAGIGLGIFLMGQSQYLTGVVLGPEMPLEEPVFLMFLSLCTMIIYTGAAKLLRHRTEQSRSSARIPGGS</sequence>
<dbReference type="InterPro" id="IPR017825">
    <property type="entry name" value="Lycopene_cyclase_dom"/>
</dbReference>
<keyword evidence="5 8" id="KW-1133">Transmembrane helix</keyword>
<keyword evidence="6 8" id="KW-0472">Membrane</keyword>
<keyword evidence="7" id="KW-0413">Isomerase</keyword>
<proteinExistence type="predicted"/>
<evidence type="ECO:0000256" key="8">
    <source>
        <dbReference type="SAM" id="Phobius"/>
    </source>
</evidence>
<dbReference type="GO" id="GO:0016117">
    <property type="term" value="P:carotenoid biosynthetic process"/>
    <property type="evidence" value="ECO:0007669"/>
    <property type="project" value="UniProtKB-KW"/>
</dbReference>
<evidence type="ECO:0000256" key="4">
    <source>
        <dbReference type="ARBA" id="ARBA00022746"/>
    </source>
</evidence>
<dbReference type="NCBIfam" id="TIGR03462">
    <property type="entry name" value="CarR_dom_SF"/>
    <property type="match status" value="1"/>
</dbReference>
<evidence type="ECO:0000313" key="10">
    <source>
        <dbReference type="Proteomes" id="UP000238217"/>
    </source>
</evidence>
<feature type="transmembrane region" description="Helical" evidence="8">
    <location>
        <begin position="6"/>
        <end position="23"/>
    </location>
</feature>
<dbReference type="OrthoDB" id="4774157at2"/>
<organism evidence="9 10">
    <name type="scientific">Nesterenkonia sandarakina</name>
    <dbReference type="NCBI Taxonomy" id="272918"/>
    <lineage>
        <taxon>Bacteria</taxon>
        <taxon>Bacillati</taxon>
        <taxon>Actinomycetota</taxon>
        <taxon>Actinomycetes</taxon>
        <taxon>Micrococcales</taxon>
        <taxon>Micrococcaceae</taxon>
        <taxon>Nesterenkonia</taxon>
    </lineage>
</organism>
<reference evidence="9 10" key="1">
    <citation type="submission" date="2018-03" db="EMBL/GenBank/DDBJ databases">
        <title>Comparative analysis of microorganisms from saline springs in Andes Mountain Range, Colombia.</title>
        <authorList>
            <person name="Rubin E."/>
        </authorList>
    </citation>
    <scope>NUCLEOTIDE SEQUENCE [LARGE SCALE GENOMIC DNA]</scope>
    <source>
        <strain evidence="9 10">CG 35</strain>
    </source>
</reference>
<feature type="transmembrane region" description="Helical" evidence="8">
    <location>
        <begin position="35"/>
        <end position="61"/>
    </location>
</feature>
<comment type="pathway">
    <text evidence="2">Carotenoid biosynthesis.</text>
</comment>
<evidence type="ECO:0000256" key="2">
    <source>
        <dbReference type="ARBA" id="ARBA00004829"/>
    </source>
</evidence>
<dbReference type="GO" id="GO:0016872">
    <property type="term" value="F:intramolecular lyase activity"/>
    <property type="evidence" value="ECO:0007669"/>
    <property type="project" value="InterPro"/>
</dbReference>
<dbReference type="RefSeq" id="WP_106122434.1">
    <property type="nucleotide sequence ID" value="NZ_PVTY01000005.1"/>
</dbReference>